<dbReference type="Pfam" id="PF07852">
    <property type="entry name" value="DUF1642"/>
    <property type="match status" value="1"/>
</dbReference>
<dbReference type="InterPro" id="IPR012865">
    <property type="entry name" value="DUF1642"/>
</dbReference>
<name>A0AB38XZF8_STREQ</name>
<accession>A0AB38XZF8</accession>
<reference evidence="1" key="1">
    <citation type="submission" date="2023-04" db="EMBL/GenBank/DDBJ databases">
        <title>Complete genomes of S. dygalactiae subsp equisimilis isolates causing bacteremia in cancer patients.</title>
        <authorList>
            <person name="Anand S."/>
            <person name="Arias J."/>
            <person name="Delafuente J."/>
            <person name="Elgamal H."/>
            <person name="Prevost T."/>
            <person name="Liu X."/>
            <person name="Kalia A."/>
        </authorList>
    </citation>
    <scope>NUCLEOTIDE SEQUENCE</scope>
    <source>
        <strain evidence="1">UT_120444</strain>
    </source>
</reference>
<sequence>MNINEVLYLPAKREGLNIGPDEFYCKRRYRTLDGEEAASSFKAKTKEELLDRQKPEIPRFVADWIEEHKQMYSKWDEKSKSDFVFRAIYDLFRFGEDLSTYDFDISDELSKWTTENAYKFITAILFGYTIEKEKLYTVEIPNPNREGRGHAKFVLERQGNKVFLVKRKSKDYYYNKNSNHLTEPEIRKDFDWAWQFAKEVTE</sequence>
<dbReference type="EMBL" id="CP125360">
    <property type="protein sequence ID" value="WHM78530.1"/>
    <property type="molecule type" value="Genomic_DNA"/>
</dbReference>
<dbReference type="AlphaFoldDB" id="A0AB38XZF8"/>
<organism evidence="1 2">
    <name type="scientific">Streptococcus dysgalactiae subsp. equisimilis</name>
    <name type="common">Streptococcus equisimilis</name>
    <dbReference type="NCBI Taxonomy" id="119602"/>
    <lineage>
        <taxon>Bacteria</taxon>
        <taxon>Bacillati</taxon>
        <taxon>Bacillota</taxon>
        <taxon>Bacilli</taxon>
        <taxon>Lactobacillales</taxon>
        <taxon>Streptococcaceae</taxon>
        <taxon>Streptococcus</taxon>
    </lineage>
</organism>
<protein>
    <submittedName>
        <fullName evidence="1">DUF1642 domain-containing protein</fullName>
    </submittedName>
</protein>
<evidence type="ECO:0000313" key="1">
    <source>
        <dbReference type="EMBL" id="WHM78530.1"/>
    </source>
</evidence>
<dbReference type="RefSeq" id="WP_283151483.1">
    <property type="nucleotide sequence ID" value="NZ_CP125360.1"/>
</dbReference>
<dbReference type="Proteomes" id="UP001237475">
    <property type="component" value="Chromosome"/>
</dbReference>
<gene>
    <name evidence="1" type="ORF">OPT59_07720</name>
</gene>
<evidence type="ECO:0000313" key="2">
    <source>
        <dbReference type="Proteomes" id="UP001237475"/>
    </source>
</evidence>
<proteinExistence type="predicted"/>